<accession>A0ABR2IYD1</accession>
<comment type="caution">
    <text evidence="1">The sequence shown here is derived from an EMBL/GenBank/DDBJ whole genome shotgun (WGS) entry which is preliminary data.</text>
</comment>
<protein>
    <recommendedName>
        <fullName evidence="3">Ubiquitin-like domain-containing protein</fullName>
    </recommendedName>
</protein>
<proteinExistence type="predicted"/>
<evidence type="ECO:0008006" key="3">
    <source>
        <dbReference type="Google" id="ProtNLM"/>
    </source>
</evidence>
<name>A0ABR2IYD1_9EUKA</name>
<sequence>MSKYVMIEYNGKNERYDIDDCEDVYALYAKFANKNGIRSIFSLTKDGKPLNEDDKIEAAGLGNGEQLKYTTDPRLR</sequence>
<reference evidence="1 2" key="1">
    <citation type="submission" date="2024-04" db="EMBL/GenBank/DDBJ databases">
        <title>Tritrichomonas musculus Genome.</title>
        <authorList>
            <person name="Alves-Ferreira E."/>
            <person name="Grigg M."/>
            <person name="Lorenzi H."/>
            <person name="Galac M."/>
        </authorList>
    </citation>
    <scope>NUCLEOTIDE SEQUENCE [LARGE SCALE GENOMIC DNA]</scope>
    <source>
        <strain evidence="1 2">EAF2021</strain>
    </source>
</reference>
<gene>
    <name evidence="1" type="ORF">M9Y10_008536</name>
</gene>
<evidence type="ECO:0000313" key="2">
    <source>
        <dbReference type="Proteomes" id="UP001470230"/>
    </source>
</evidence>
<keyword evidence="2" id="KW-1185">Reference proteome</keyword>
<dbReference type="Proteomes" id="UP001470230">
    <property type="component" value="Unassembled WGS sequence"/>
</dbReference>
<dbReference type="EMBL" id="JAPFFF010000014">
    <property type="protein sequence ID" value="KAK8870649.1"/>
    <property type="molecule type" value="Genomic_DNA"/>
</dbReference>
<organism evidence="1 2">
    <name type="scientific">Tritrichomonas musculus</name>
    <dbReference type="NCBI Taxonomy" id="1915356"/>
    <lineage>
        <taxon>Eukaryota</taxon>
        <taxon>Metamonada</taxon>
        <taxon>Parabasalia</taxon>
        <taxon>Tritrichomonadida</taxon>
        <taxon>Tritrichomonadidae</taxon>
        <taxon>Tritrichomonas</taxon>
    </lineage>
</organism>
<evidence type="ECO:0000313" key="1">
    <source>
        <dbReference type="EMBL" id="KAK8870649.1"/>
    </source>
</evidence>